<dbReference type="InterPro" id="IPR011009">
    <property type="entry name" value="Kinase-like_dom_sf"/>
</dbReference>
<dbReference type="EC" id="2.7.11.1" evidence="14"/>
<dbReference type="InterPro" id="IPR036426">
    <property type="entry name" value="Bulb-type_lectin_dom_sf"/>
</dbReference>
<evidence type="ECO:0000256" key="10">
    <source>
        <dbReference type="ARBA" id="ARBA00023157"/>
    </source>
</evidence>
<evidence type="ECO:0000256" key="7">
    <source>
        <dbReference type="ARBA" id="ARBA00022741"/>
    </source>
</evidence>
<keyword evidence="16" id="KW-1133">Transmembrane helix</keyword>
<evidence type="ECO:0000256" key="6">
    <source>
        <dbReference type="ARBA" id="ARBA00022729"/>
    </source>
</evidence>
<feature type="transmembrane region" description="Helical" evidence="16">
    <location>
        <begin position="464"/>
        <end position="486"/>
    </location>
</feature>
<keyword evidence="6 17" id="KW-0732">Signal</keyword>
<dbReference type="SUPFAM" id="SSF56112">
    <property type="entry name" value="Protein kinase-like (PK-like)"/>
    <property type="match status" value="1"/>
</dbReference>
<evidence type="ECO:0000256" key="16">
    <source>
        <dbReference type="SAM" id="Phobius"/>
    </source>
</evidence>
<comment type="subcellular location">
    <subcellularLocation>
        <location evidence="1">Cell membrane</location>
        <topology evidence="1">Single-pass type I membrane protein</topology>
    </subcellularLocation>
</comment>
<dbReference type="GO" id="GO:0004674">
    <property type="term" value="F:protein serine/threonine kinase activity"/>
    <property type="evidence" value="ECO:0007669"/>
    <property type="project" value="UniProtKB-KW"/>
</dbReference>
<evidence type="ECO:0000256" key="17">
    <source>
        <dbReference type="SAM" id="SignalP"/>
    </source>
</evidence>
<dbReference type="InterPro" id="IPR024171">
    <property type="entry name" value="SRK-like_kinase"/>
</dbReference>
<dbReference type="GO" id="GO:0005886">
    <property type="term" value="C:plasma membrane"/>
    <property type="evidence" value="ECO:0007669"/>
    <property type="project" value="UniProtKB-SubCell"/>
</dbReference>
<keyword evidence="16" id="KW-0472">Membrane</keyword>
<dbReference type="SMART" id="SM00473">
    <property type="entry name" value="PAN_AP"/>
    <property type="match status" value="1"/>
</dbReference>
<keyword evidence="3 14" id="KW-0723">Serine/threonine-protein kinase</keyword>
<reference evidence="21" key="1">
    <citation type="journal article" date="2022" name="Front. Genet.">
        <title>Chromosome-Scale Assembly of the Dendrobium nobile Genome Provides Insights Into the Molecular Mechanism of the Biosynthesis of the Medicinal Active Ingredient of Dendrobium.</title>
        <authorList>
            <person name="Xu Q."/>
            <person name="Niu S.-C."/>
            <person name="Li K.-L."/>
            <person name="Zheng P.-J."/>
            <person name="Zhang X.-J."/>
            <person name="Jia Y."/>
            <person name="Liu Y."/>
            <person name="Niu Y.-X."/>
            <person name="Yu L.-H."/>
            <person name="Chen D.-F."/>
            <person name="Zhang G.-Q."/>
        </authorList>
    </citation>
    <scope>NUCLEOTIDE SEQUENCE</scope>
    <source>
        <tissue evidence="21">Leaf</tissue>
    </source>
</reference>
<keyword evidence="16" id="KW-0812">Transmembrane</keyword>
<evidence type="ECO:0000256" key="13">
    <source>
        <dbReference type="ARBA" id="ARBA00048679"/>
    </source>
</evidence>
<dbReference type="InterPro" id="IPR001480">
    <property type="entry name" value="Bulb-type_lectin_dom"/>
</dbReference>
<evidence type="ECO:0000256" key="4">
    <source>
        <dbReference type="ARBA" id="ARBA00022536"/>
    </source>
</evidence>
<dbReference type="SUPFAM" id="SSF51110">
    <property type="entry name" value="alpha-D-mannose-specific plant lectins"/>
    <property type="match status" value="1"/>
</dbReference>
<evidence type="ECO:0000256" key="2">
    <source>
        <dbReference type="ARBA" id="ARBA00022475"/>
    </source>
</evidence>
<feature type="domain" description="Bulb-type lectin" evidence="19">
    <location>
        <begin position="35"/>
        <end position="160"/>
    </location>
</feature>
<dbReference type="CDD" id="cd00028">
    <property type="entry name" value="B_lectin"/>
    <property type="match status" value="1"/>
</dbReference>
<sequence>MPNLSTSQIPPLLLLLLLLTTPSASNAATDTSAAVDTLTLTSPLYDGHTLLSPSKTFALGFFTPTNSNSRRRYIGIWYHNIPNQTVVWVANRRNPLITPNGTLTLTPNGTLLISSANPNSSILWSSKPGRPAIDPVARLLDSGDFIVEDKGGFLWQSFDHPTDKLLPGMKLGWDIASGINRNLTAWATPYDPTPGKYSLFIDPRGDPQLVLADVGNWVWRGGPWNGLSFSGCPAEASAGATLGFGLRFVWNKAEMSYMFDVADRPALSYVYADSAGVAARYVWLGNETHIGIDGGAQRWNLYWEAPQDPCDYTGVCGSYSICKANNTPLCSCLTGFTPSDPASWALRDGSKGCKRTTGLDCTNGTDGFLVIDGAKLPDTAEATVNMSKGLDECREWCLTKCSCAAYASAKVSAGGVGVGCVIWNGEVRDLRVFAEAGQKLFVRLAAADMPITANKRSPISTLTIFEITICCISVAVLSIAVMLCIWKYRSKRKQSTCICAHLDDSVYKKVNAAGETEIAELFLFEMDIIKAGTNHFCNENKLGEGGFGPVYKGKLCEGQEIAVKRLSKTSTQGINEFKNEVTLIAKLQHRNLVRLLGCCIEGEERLIVYEYMPNKSLDVFLFDKQRSVLLDWQTRYRIILGIARGLLYLHEDSRLTIIHRDLKASNILLDNEMNPKISDFGMARIFGGHETAVNTAKVVGTYGYMSPEYAMDGIFSVKSDVFSFGVLVLEIISGRRNRGIYTIEQHSNLVGEAWSLWNEEKELELLDDSIRHSISMIEVSKCVKLALLCVQEQPEDRPSMSSVVLLLCSDIALLPNPIQPCFLTPRNSIGEPGRKDSGTSSDITCSIEGR</sequence>
<dbReference type="SMR" id="A0A8T3C2Y9"/>
<comment type="catalytic activity">
    <reaction evidence="12 14">
        <text>L-threonyl-[protein] + ATP = O-phospho-L-threonyl-[protein] + ADP + H(+)</text>
        <dbReference type="Rhea" id="RHEA:46608"/>
        <dbReference type="Rhea" id="RHEA-COMP:11060"/>
        <dbReference type="Rhea" id="RHEA-COMP:11605"/>
        <dbReference type="ChEBI" id="CHEBI:15378"/>
        <dbReference type="ChEBI" id="CHEBI:30013"/>
        <dbReference type="ChEBI" id="CHEBI:30616"/>
        <dbReference type="ChEBI" id="CHEBI:61977"/>
        <dbReference type="ChEBI" id="CHEBI:456216"/>
        <dbReference type="EC" id="2.7.11.1"/>
    </reaction>
</comment>
<evidence type="ECO:0000256" key="12">
    <source>
        <dbReference type="ARBA" id="ARBA00047899"/>
    </source>
</evidence>
<evidence type="ECO:0000259" key="19">
    <source>
        <dbReference type="PROSITE" id="PS50927"/>
    </source>
</evidence>
<evidence type="ECO:0000259" key="18">
    <source>
        <dbReference type="PROSITE" id="PS50011"/>
    </source>
</evidence>
<dbReference type="AlphaFoldDB" id="A0A8T3C2Y9"/>
<keyword evidence="7 14" id="KW-0547">Nucleotide-binding</keyword>
<evidence type="ECO:0000313" key="21">
    <source>
        <dbReference type="EMBL" id="KAI0527304.1"/>
    </source>
</evidence>
<dbReference type="InterPro" id="IPR000719">
    <property type="entry name" value="Prot_kinase_dom"/>
</dbReference>
<evidence type="ECO:0000256" key="11">
    <source>
        <dbReference type="ARBA" id="ARBA00023180"/>
    </source>
</evidence>
<keyword evidence="10" id="KW-1015">Disulfide bond</keyword>
<dbReference type="PROSITE" id="PS50927">
    <property type="entry name" value="BULB_LECTIN"/>
    <property type="match status" value="1"/>
</dbReference>
<dbReference type="GO" id="GO:0051707">
    <property type="term" value="P:response to other organism"/>
    <property type="evidence" value="ECO:0007669"/>
    <property type="project" value="UniProtKB-ARBA"/>
</dbReference>
<dbReference type="CDD" id="cd01098">
    <property type="entry name" value="PAN_AP_plant"/>
    <property type="match status" value="1"/>
</dbReference>
<dbReference type="Pfam" id="PF00954">
    <property type="entry name" value="S_locus_glycop"/>
    <property type="match status" value="1"/>
</dbReference>
<proteinExistence type="inferred from homology"/>
<dbReference type="GO" id="GO:0048544">
    <property type="term" value="P:recognition of pollen"/>
    <property type="evidence" value="ECO:0007669"/>
    <property type="project" value="InterPro"/>
</dbReference>
<feature type="region of interest" description="Disordered" evidence="15">
    <location>
        <begin position="829"/>
        <end position="850"/>
    </location>
</feature>
<comment type="similarity">
    <text evidence="14">Belongs to the protein kinase superfamily. Ser/Thr protein kinase family.</text>
</comment>
<keyword evidence="2" id="KW-1003">Cell membrane</keyword>
<dbReference type="Gene3D" id="1.10.510.10">
    <property type="entry name" value="Transferase(Phosphotransferase) domain 1"/>
    <property type="match status" value="1"/>
</dbReference>
<keyword evidence="8 14" id="KW-0418">Kinase</keyword>
<name>A0A8T3C2Y9_DENNO</name>
<gene>
    <name evidence="21" type="ORF">KFK09_002903</name>
</gene>
<dbReference type="PANTHER" id="PTHR27002">
    <property type="entry name" value="RECEPTOR-LIKE SERINE/THREONINE-PROTEIN KINASE SD1-8"/>
    <property type="match status" value="1"/>
</dbReference>
<feature type="domain" description="Protein kinase" evidence="18">
    <location>
        <begin position="536"/>
        <end position="813"/>
    </location>
</feature>
<keyword evidence="11" id="KW-0325">Glycoprotein</keyword>
<comment type="catalytic activity">
    <reaction evidence="13 14">
        <text>L-seryl-[protein] + ATP = O-phospho-L-seryl-[protein] + ADP + H(+)</text>
        <dbReference type="Rhea" id="RHEA:17989"/>
        <dbReference type="Rhea" id="RHEA-COMP:9863"/>
        <dbReference type="Rhea" id="RHEA-COMP:11604"/>
        <dbReference type="ChEBI" id="CHEBI:15378"/>
        <dbReference type="ChEBI" id="CHEBI:29999"/>
        <dbReference type="ChEBI" id="CHEBI:30616"/>
        <dbReference type="ChEBI" id="CHEBI:83421"/>
        <dbReference type="ChEBI" id="CHEBI:456216"/>
        <dbReference type="EC" id="2.7.11.1"/>
    </reaction>
</comment>
<evidence type="ECO:0000256" key="14">
    <source>
        <dbReference type="PIRNR" id="PIRNR000641"/>
    </source>
</evidence>
<evidence type="ECO:0000256" key="5">
    <source>
        <dbReference type="ARBA" id="ARBA00022679"/>
    </source>
</evidence>
<dbReference type="PANTHER" id="PTHR27002:SF616">
    <property type="entry name" value="RECEPTOR-LIKE SERINE_THREONINE-PROTEIN KINASE"/>
    <property type="match status" value="1"/>
</dbReference>
<dbReference type="GO" id="GO:0005524">
    <property type="term" value="F:ATP binding"/>
    <property type="evidence" value="ECO:0007669"/>
    <property type="project" value="UniProtKB-KW"/>
</dbReference>
<evidence type="ECO:0000256" key="3">
    <source>
        <dbReference type="ARBA" id="ARBA00022527"/>
    </source>
</evidence>
<dbReference type="PROSITE" id="PS50948">
    <property type="entry name" value="PAN"/>
    <property type="match status" value="1"/>
</dbReference>
<keyword evidence="9 14" id="KW-0067">ATP-binding</keyword>
<dbReference type="Gene3D" id="2.90.10.10">
    <property type="entry name" value="Bulb-type lectin domain"/>
    <property type="match status" value="1"/>
</dbReference>
<protein>
    <recommendedName>
        <fullName evidence="14">Receptor-like serine/threonine-protein kinase</fullName>
        <ecNumber evidence="14">2.7.11.1</ecNumber>
    </recommendedName>
</protein>
<organism evidence="21 22">
    <name type="scientific">Dendrobium nobile</name>
    <name type="common">Orchid</name>
    <dbReference type="NCBI Taxonomy" id="94219"/>
    <lineage>
        <taxon>Eukaryota</taxon>
        <taxon>Viridiplantae</taxon>
        <taxon>Streptophyta</taxon>
        <taxon>Embryophyta</taxon>
        <taxon>Tracheophyta</taxon>
        <taxon>Spermatophyta</taxon>
        <taxon>Magnoliopsida</taxon>
        <taxon>Liliopsida</taxon>
        <taxon>Asparagales</taxon>
        <taxon>Orchidaceae</taxon>
        <taxon>Epidendroideae</taxon>
        <taxon>Malaxideae</taxon>
        <taxon>Dendrobiinae</taxon>
        <taxon>Dendrobium</taxon>
    </lineage>
</organism>
<dbReference type="Pfam" id="PF08276">
    <property type="entry name" value="PAN_2"/>
    <property type="match status" value="1"/>
</dbReference>
<dbReference type="Gene3D" id="3.30.200.20">
    <property type="entry name" value="Phosphorylase Kinase, domain 1"/>
    <property type="match status" value="1"/>
</dbReference>
<dbReference type="EMBL" id="JAGYWB010000003">
    <property type="protein sequence ID" value="KAI0527304.1"/>
    <property type="molecule type" value="Genomic_DNA"/>
</dbReference>
<dbReference type="PROSITE" id="PS00108">
    <property type="entry name" value="PROTEIN_KINASE_ST"/>
    <property type="match status" value="1"/>
</dbReference>
<keyword evidence="22" id="KW-1185">Reference proteome</keyword>
<dbReference type="FunFam" id="3.30.200.20:FF:000195">
    <property type="entry name" value="G-type lectin S-receptor-like serine/threonine-protein kinase"/>
    <property type="match status" value="1"/>
</dbReference>
<dbReference type="Proteomes" id="UP000829196">
    <property type="component" value="Unassembled WGS sequence"/>
</dbReference>
<dbReference type="InterPro" id="IPR001245">
    <property type="entry name" value="Ser-Thr/Tyr_kinase_cat_dom"/>
</dbReference>
<evidence type="ECO:0000313" key="22">
    <source>
        <dbReference type="Proteomes" id="UP000829196"/>
    </source>
</evidence>
<feature type="chain" id="PRO_5035886980" description="Receptor-like serine/threonine-protein kinase" evidence="17">
    <location>
        <begin position="28"/>
        <end position="850"/>
    </location>
</feature>
<evidence type="ECO:0000256" key="8">
    <source>
        <dbReference type="ARBA" id="ARBA00022777"/>
    </source>
</evidence>
<dbReference type="SMART" id="SM00220">
    <property type="entry name" value="S_TKc"/>
    <property type="match status" value="1"/>
</dbReference>
<evidence type="ECO:0000256" key="9">
    <source>
        <dbReference type="ARBA" id="ARBA00022840"/>
    </source>
</evidence>
<dbReference type="PROSITE" id="PS50011">
    <property type="entry name" value="PROTEIN_KINASE_DOM"/>
    <property type="match status" value="1"/>
</dbReference>
<dbReference type="Pfam" id="PF01453">
    <property type="entry name" value="B_lectin"/>
    <property type="match status" value="1"/>
</dbReference>
<evidence type="ECO:0000256" key="1">
    <source>
        <dbReference type="ARBA" id="ARBA00004251"/>
    </source>
</evidence>
<accession>A0A8T3C2Y9</accession>
<dbReference type="FunFam" id="1.10.510.10:FF:000060">
    <property type="entry name" value="G-type lectin S-receptor-like serine/threonine-protein kinase"/>
    <property type="match status" value="1"/>
</dbReference>
<dbReference type="CDD" id="cd14066">
    <property type="entry name" value="STKc_IRAK"/>
    <property type="match status" value="1"/>
</dbReference>
<keyword evidence="5 14" id="KW-0808">Transferase</keyword>
<feature type="signal peptide" evidence="17">
    <location>
        <begin position="1"/>
        <end position="27"/>
    </location>
</feature>
<dbReference type="PIRSF" id="PIRSF000641">
    <property type="entry name" value="SRK"/>
    <property type="match status" value="1"/>
</dbReference>
<dbReference type="InterPro" id="IPR003609">
    <property type="entry name" value="Pan_app"/>
</dbReference>
<comment type="caution">
    <text evidence="21">The sequence shown here is derived from an EMBL/GenBank/DDBJ whole genome shotgun (WGS) entry which is preliminary data.</text>
</comment>
<dbReference type="InterPro" id="IPR000858">
    <property type="entry name" value="S_locus_glycoprot_dom"/>
</dbReference>
<dbReference type="Pfam" id="PF07714">
    <property type="entry name" value="PK_Tyr_Ser-Thr"/>
    <property type="match status" value="1"/>
</dbReference>
<evidence type="ECO:0000259" key="20">
    <source>
        <dbReference type="PROSITE" id="PS50948"/>
    </source>
</evidence>
<feature type="domain" description="Apple" evidence="20">
    <location>
        <begin position="361"/>
        <end position="445"/>
    </location>
</feature>
<dbReference type="OrthoDB" id="741567at2759"/>
<dbReference type="InterPro" id="IPR008271">
    <property type="entry name" value="Ser/Thr_kinase_AS"/>
</dbReference>
<evidence type="ECO:0000256" key="15">
    <source>
        <dbReference type="SAM" id="MobiDB-lite"/>
    </source>
</evidence>
<dbReference type="SMART" id="SM00108">
    <property type="entry name" value="B_lectin"/>
    <property type="match status" value="1"/>
</dbReference>
<keyword evidence="4" id="KW-0245">EGF-like domain</keyword>